<proteinExistence type="predicted"/>
<accession>A0A1X7RJ84</accession>
<organism evidence="1 2">
    <name type="scientific">Zymoseptoria tritici (strain ST99CH_3D7)</name>
    <dbReference type="NCBI Taxonomy" id="1276538"/>
    <lineage>
        <taxon>Eukaryota</taxon>
        <taxon>Fungi</taxon>
        <taxon>Dikarya</taxon>
        <taxon>Ascomycota</taxon>
        <taxon>Pezizomycotina</taxon>
        <taxon>Dothideomycetes</taxon>
        <taxon>Dothideomycetidae</taxon>
        <taxon>Mycosphaerellales</taxon>
        <taxon>Mycosphaerellaceae</taxon>
        <taxon>Zymoseptoria</taxon>
    </lineage>
</organism>
<dbReference type="EMBL" id="LT853693">
    <property type="protein sequence ID" value="SMQ47484.1"/>
    <property type="molecule type" value="Genomic_DNA"/>
</dbReference>
<gene>
    <name evidence="1" type="ORF">ZT3D7_G2632</name>
</gene>
<dbReference type="Proteomes" id="UP000215127">
    <property type="component" value="Chromosome 2"/>
</dbReference>
<name>A0A1X7RJ84_ZYMT9</name>
<sequence>MRSAPATHKPHDGSRLLVQIPTCFRTGKIASESGRRSDVLHKGWYGGVVVDCLTAVEADMPTSPTVLIPLSRQRSHPRLKHARPR</sequence>
<evidence type="ECO:0000313" key="2">
    <source>
        <dbReference type="Proteomes" id="UP000215127"/>
    </source>
</evidence>
<keyword evidence="2" id="KW-1185">Reference proteome</keyword>
<reference evidence="1 2" key="1">
    <citation type="submission" date="2016-06" db="EMBL/GenBank/DDBJ databases">
        <authorList>
            <person name="Kjaerup R.B."/>
            <person name="Dalgaard T.S."/>
            <person name="Juul-Madsen H.R."/>
        </authorList>
    </citation>
    <scope>NUCLEOTIDE SEQUENCE [LARGE SCALE GENOMIC DNA]</scope>
</reference>
<protein>
    <submittedName>
        <fullName evidence="1">Uncharacterized protein</fullName>
    </submittedName>
</protein>
<evidence type="ECO:0000313" key="1">
    <source>
        <dbReference type="EMBL" id="SMQ47484.1"/>
    </source>
</evidence>
<dbReference type="AlphaFoldDB" id="A0A1X7RJ84"/>